<dbReference type="Gene3D" id="3.40.50.720">
    <property type="entry name" value="NAD(P)-binding Rossmann-like Domain"/>
    <property type="match status" value="1"/>
</dbReference>
<dbReference type="EMBL" id="JAQQWL010000002">
    <property type="protein sequence ID" value="KAK8086434.1"/>
    <property type="molecule type" value="Genomic_DNA"/>
</dbReference>
<keyword evidence="3" id="KW-1185">Reference proteome</keyword>
<proteinExistence type="predicted"/>
<dbReference type="Pfam" id="PF08659">
    <property type="entry name" value="KR"/>
    <property type="match status" value="1"/>
</dbReference>
<dbReference type="Proteomes" id="UP001480595">
    <property type="component" value="Unassembled WGS sequence"/>
</dbReference>
<protein>
    <submittedName>
        <fullName evidence="2">Lovastatin nonaketide synthase</fullName>
    </submittedName>
</protein>
<name>A0ABR1WTG5_9PEZI</name>
<sequence length="192" mass="21956">MWQCRPQAVRFFKRAPKTVGSKNVDAMFRGQHEDEGSFAVMDGHPGQANYAAANMYMNGLATRRRLRQDCAGSVLNIGVIYGLGLLQRERASSSDMMIFVDIAKPEWYYRFSRDTSEAFLVEWLSKNTCLDRPMKGLVNRLNRDDEAHGGARRLMDHTVYRKPFCVRPKPMKTVLLPSETQARKAVHNTRAK</sequence>
<evidence type="ECO:0000313" key="2">
    <source>
        <dbReference type="EMBL" id="KAK8086434.1"/>
    </source>
</evidence>
<dbReference type="InterPro" id="IPR013968">
    <property type="entry name" value="PKS_KR"/>
</dbReference>
<dbReference type="RefSeq" id="XP_066720958.1">
    <property type="nucleotide sequence ID" value="XM_066852817.1"/>
</dbReference>
<organism evidence="2 3">
    <name type="scientific">Apiospora phragmitis</name>
    <dbReference type="NCBI Taxonomy" id="2905665"/>
    <lineage>
        <taxon>Eukaryota</taxon>
        <taxon>Fungi</taxon>
        <taxon>Dikarya</taxon>
        <taxon>Ascomycota</taxon>
        <taxon>Pezizomycotina</taxon>
        <taxon>Sordariomycetes</taxon>
        <taxon>Xylariomycetidae</taxon>
        <taxon>Amphisphaeriales</taxon>
        <taxon>Apiosporaceae</taxon>
        <taxon>Apiospora</taxon>
    </lineage>
</organism>
<accession>A0ABR1WTG5</accession>
<evidence type="ECO:0000259" key="1">
    <source>
        <dbReference type="Pfam" id="PF08659"/>
    </source>
</evidence>
<evidence type="ECO:0000313" key="3">
    <source>
        <dbReference type="Proteomes" id="UP001480595"/>
    </source>
</evidence>
<comment type="caution">
    <text evidence="2">The sequence shown here is derived from an EMBL/GenBank/DDBJ whole genome shotgun (WGS) entry which is preliminary data.</text>
</comment>
<feature type="domain" description="Ketoreductase (KR)" evidence="1">
    <location>
        <begin position="15"/>
        <end position="80"/>
    </location>
</feature>
<gene>
    <name evidence="2" type="ORF">PG994_001408</name>
</gene>
<reference evidence="2 3" key="1">
    <citation type="submission" date="2023-01" db="EMBL/GenBank/DDBJ databases">
        <title>Analysis of 21 Apiospora genomes using comparative genomics revels a genus with tremendous synthesis potential of carbohydrate active enzymes and secondary metabolites.</title>
        <authorList>
            <person name="Sorensen T."/>
        </authorList>
    </citation>
    <scope>NUCLEOTIDE SEQUENCE [LARGE SCALE GENOMIC DNA]</scope>
    <source>
        <strain evidence="2 3">CBS 135458</strain>
    </source>
</reference>
<dbReference type="GeneID" id="92085880"/>